<dbReference type="Proteomes" id="UP000823388">
    <property type="component" value="Chromosome 5N"/>
</dbReference>
<dbReference type="PROSITE" id="PS50088">
    <property type="entry name" value="ANK_REPEAT"/>
    <property type="match status" value="1"/>
</dbReference>
<dbReference type="EMBL" id="CM029046">
    <property type="protein sequence ID" value="KAG2586661.1"/>
    <property type="molecule type" value="Genomic_DNA"/>
</dbReference>
<dbReference type="GO" id="GO:0016567">
    <property type="term" value="P:protein ubiquitination"/>
    <property type="evidence" value="ECO:0007669"/>
    <property type="project" value="TreeGrafter"/>
</dbReference>
<dbReference type="AlphaFoldDB" id="A0A8T0RKD0"/>
<dbReference type="Gene3D" id="1.25.40.20">
    <property type="entry name" value="Ankyrin repeat-containing domain"/>
    <property type="match status" value="1"/>
</dbReference>
<keyword evidence="7" id="KW-1185">Reference proteome</keyword>
<dbReference type="PANTHER" id="PTHR24136">
    <property type="entry name" value="SOWAH (DROSOPHILA) HOMOLOG"/>
    <property type="match status" value="1"/>
</dbReference>
<dbReference type="OrthoDB" id="592695at2759"/>
<dbReference type="PANTHER" id="PTHR24136:SF45">
    <property type="entry name" value="EXPRESSED PROTEIN"/>
    <property type="match status" value="1"/>
</dbReference>
<name>A0A8T0RKD0_PANVG</name>
<evidence type="ECO:0000256" key="2">
    <source>
        <dbReference type="ARBA" id="ARBA00022737"/>
    </source>
</evidence>
<feature type="region of interest" description="Disordered" evidence="5">
    <location>
        <begin position="540"/>
        <end position="559"/>
    </location>
</feature>
<comment type="similarity">
    <text evidence="1">Belongs to the ankyrin SOCS box (ASB) family.</text>
</comment>
<evidence type="ECO:0000313" key="7">
    <source>
        <dbReference type="Proteomes" id="UP000823388"/>
    </source>
</evidence>
<sequence>MGDGNSPPAASRSTSSEEDYGSWTWKQKFEDLITCDPSRNIMPKHPESASYFKEKLEELFGKYLRTVSPKLHPVFQKDSVTKFFHVSNVWSHFMGLREFLYPEILSTIASYNALRCARMALKGGAPFRGRRADPNGRHRYGFTPLHVAAENFSVDMVKLLFRHGASANIRTKGENVVEGLLPLHVAVENASMHKYLEDHWAEGDHIVNLIFLLCLPEMKMFLDTTRLIAKQTDGLVDEVWNYIRTEKIVEAAILLLAAQKQLRGCLNKSSSQVSLNGFDIVKSNIDEALDTLHLEVLAMVQEGKNGKVLKKLKDKKEAILTARALVGTVHKTREAAALLTEREVSLNGFDIVKSRIDEALDSLHHEGLAMVKEGKNGKALQMLQNKKEALLTAHALVGIIQKAGEALEGYIRTYPEVSHKEIVEHVSSILTSSGIVCSGKGIDTGNLECYQYGAMPIDRSRSESVGDCEKTNEADKSSSLEDEVRILIKHPPKGLAIKEVRNMFFPYWKAVLSRGSLSRGSMVKIIPACQPSRKDLLSAEASKKGTKKSMGNLGSMVRPQSASNYESRRMLCAVASMSMKVLFKRT</sequence>
<dbReference type="Pfam" id="PF13857">
    <property type="entry name" value="Ank_5"/>
    <property type="match status" value="1"/>
</dbReference>
<evidence type="ECO:0000313" key="6">
    <source>
        <dbReference type="EMBL" id="KAG2586661.1"/>
    </source>
</evidence>
<feature type="region of interest" description="Disordered" evidence="5">
    <location>
        <begin position="1"/>
        <end position="21"/>
    </location>
</feature>
<gene>
    <name evidence="6" type="ORF">PVAP13_5NG064900</name>
</gene>
<reference evidence="6" key="1">
    <citation type="submission" date="2020-05" db="EMBL/GenBank/DDBJ databases">
        <title>WGS assembly of Panicum virgatum.</title>
        <authorList>
            <person name="Lovell J.T."/>
            <person name="Jenkins J."/>
            <person name="Shu S."/>
            <person name="Juenger T.E."/>
            <person name="Schmutz J."/>
        </authorList>
    </citation>
    <scope>NUCLEOTIDE SEQUENCE</scope>
    <source>
        <strain evidence="6">AP13</strain>
    </source>
</reference>
<dbReference type="GO" id="GO:0045732">
    <property type="term" value="P:positive regulation of protein catabolic process"/>
    <property type="evidence" value="ECO:0007669"/>
    <property type="project" value="TreeGrafter"/>
</dbReference>
<dbReference type="PROSITE" id="PS50297">
    <property type="entry name" value="ANK_REP_REGION"/>
    <property type="match status" value="1"/>
</dbReference>
<accession>A0A8T0RKD0</accession>
<evidence type="ECO:0000256" key="1">
    <source>
        <dbReference type="ARBA" id="ARBA00005949"/>
    </source>
</evidence>
<dbReference type="SMART" id="SM00248">
    <property type="entry name" value="ANK"/>
    <property type="match status" value="1"/>
</dbReference>
<dbReference type="InterPro" id="IPR002110">
    <property type="entry name" value="Ankyrin_rpt"/>
</dbReference>
<dbReference type="InterPro" id="IPR051573">
    <property type="entry name" value="Ankyrin-SOCS_box_domain"/>
</dbReference>
<evidence type="ECO:0000256" key="4">
    <source>
        <dbReference type="PROSITE-ProRule" id="PRU00023"/>
    </source>
</evidence>
<dbReference type="InterPro" id="IPR036770">
    <property type="entry name" value="Ankyrin_rpt-contain_sf"/>
</dbReference>
<keyword evidence="3 4" id="KW-0040">ANK repeat</keyword>
<dbReference type="SUPFAM" id="SSF48403">
    <property type="entry name" value="Ankyrin repeat"/>
    <property type="match status" value="1"/>
</dbReference>
<organism evidence="6 7">
    <name type="scientific">Panicum virgatum</name>
    <name type="common">Blackwell switchgrass</name>
    <dbReference type="NCBI Taxonomy" id="38727"/>
    <lineage>
        <taxon>Eukaryota</taxon>
        <taxon>Viridiplantae</taxon>
        <taxon>Streptophyta</taxon>
        <taxon>Embryophyta</taxon>
        <taxon>Tracheophyta</taxon>
        <taxon>Spermatophyta</taxon>
        <taxon>Magnoliopsida</taxon>
        <taxon>Liliopsida</taxon>
        <taxon>Poales</taxon>
        <taxon>Poaceae</taxon>
        <taxon>PACMAD clade</taxon>
        <taxon>Panicoideae</taxon>
        <taxon>Panicodae</taxon>
        <taxon>Paniceae</taxon>
        <taxon>Panicinae</taxon>
        <taxon>Panicum</taxon>
        <taxon>Panicum sect. Hiantes</taxon>
    </lineage>
</organism>
<evidence type="ECO:0000256" key="5">
    <source>
        <dbReference type="SAM" id="MobiDB-lite"/>
    </source>
</evidence>
<feature type="repeat" description="ANK" evidence="4">
    <location>
        <begin position="140"/>
        <end position="172"/>
    </location>
</feature>
<evidence type="ECO:0000256" key="3">
    <source>
        <dbReference type="ARBA" id="ARBA00023043"/>
    </source>
</evidence>
<protein>
    <submittedName>
        <fullName evidence="6">Uncharacterized protein</fullName>
    </submittedName>
</protein>
<keyword evidence="2" id="KW-0677">Repeat</keyword>
<comment type="caution">
    <text evidence="6">The sequence shown here is derived from an EMBL/GenBank/DDBJ whole genome shotgun (WGS) entry which is preliminary data.</text>
</comment>
<proteinExistence type="inferred from homology"/>